<keyword evidence="3" id="KW-0723">Serine/threonine-protein kinase</keyword>
<dbReference type="GO" id="GO:0004674">
    <property type="term" value="F:protein serine/threonine kinase activity"/>
    <property type="evidence" value="ECO:0007669"/>
    <property type="project" value="UniProtKB-KW"/>
</dbReference>
<organism evidence="12 13">
    <name type="scientific">Merluccius polli</name>
    <name type="common">Benguela hake</name>
    <name type="synonym">Merluccius cadenati</name>
    <dbReference type="NCBI Taxonomy" id="89951"/>
    <lineage>
        <taxon>Eukaryota</taxon>
        <taxon>Metazoa</taxon>
        <taxon>Chordata</taxon>
        <taxon>Craniata</taxon>
        <taxon>Vertebrata</taxon>
        <taxon>Euteleostomi</taxon>
        <taxon>Actinopterygii</taxon>
        <taxon>Neopterygii</taxon>
        <taxon>Teleostei</taxon>
        <taxon>Neoteleostei</taxon>
        <taxon>Acanthomorphata</taxon>
        <taxon>Zeiogadaria</taxon>
        <taxon>Gadariae</taxon>
        <taxon>Gadiformes</taxon>
        <taxon>Gadoidei</taxon>
        <taxon>Merlucciidae</taxon>
        <taxon>Merluccius</taxon>
    </lineage>
</organism>
<dbReference type="InterPro" id="IPR050236">
    <property type="entry name" value="Ser_Thr_kinase_AGC"/>
</dbReference>
<keyword evidence="13" id="KW-1185">Reference proteome</keyword>
<reference evidence="12" key="1">
    <citation type="journal article" date="2023" name="Front. Mar. Sci.">
        <title>A new Merluccius polli reference genome to investigate the effects of global change in West African waters.</title>
        <authorList>
            <person name="Mateo J.L."/>
            <person name="Blanco-Fernandez C."/>
            <person name="Garcia-Vazquez E."/>
            <person name="Machado-Schiaffino G."/>
        </authorList>
    </citation>
    <scope>NUCLEOTIDE SEQUENCE</scope>
    <source>
        <strain evidence="12">C29</strain>
        <tissue evidence="12">Fin</tissue>
    </source>
</reference>
<evidence type="ECO:0000259" key="11">
    <source>
        <dbReference type="PROSITE" id="PS50011"/>
    </source>
</evidence>
<dbReference type="EC" id="2.7.11.1" evidence="1"/>
<evidence type="ECO:0000256" key="1">
    <source>
        <dbReference type="ARBA" id="ARBA00012513"/>
    </source>
</evidence>
<dbReference type="Gene3D" id="3.30.200.20">
    <property type="entry name" value="Phosphorylase Kinase, domain 1"/>
    <property type="match status" value="1"/>
</dbReference>
<dbReference type="PANTHER" id="PTHR24356">
    <property type="entry name" value="SERINE/THREONINE-PROTEIN KINASE"/>
    <property type="match status" value="1"/>
</dbReference>
<dbReference type="PROSITE" id="PS51257">
    <property type="entry name" value="PROKAR_LIPOPROTEIN"/>
    <property type="match status" value="1"/>
</dbReference>
<dbReference type="PANTHER" id="PTHR24356:SF1">
    <property type="entry name" value="SERINE_THREONINE-PROTEIN KINASE GREATWALL"/>
    <property type="match status" value="1"/>
</dbReference>
<proteinExistence type="predicted"/>
<dbReference type="InterPro" id="IPR008271">
    <property type="entry name" value="Ser/Thr_kinase_AS"/>
</dbReference>
<dbReference type="SUPFAM" id="SSF56112">
    <property type="entry name" value="Protein kinase-like (PK-like)"/>
    <property type="match status" value="1"/>
</dbReference>
<name>A0AA47M9I6_MERPO</name>
<evidence type="ECO:0000256" key="4">
    <source>
        <dbReference type="ARBA" id="ARBA00022679"/>
    </source>
</evidence>
<dbReference type="InterPro" id="IPR000719">
    <property type="entry name" value="Prot_kinase_dom"/>
</dbReference>
<evidence type="ECO:0000256" key="3">
    <source>
        <dbReference type="ARBA" id="ARBA00022527"/>
    </source>
</evidence>
<dbReference type="Pfam" id="PF00069">
    <property type="entry name" value="Pkinase"/>
    <property type="match status" value="1"/>
</dbReference>
<accession>A0AA47M9I6</accession>
<evidence type="ECO:0000256" key="5">
    <source>
        <dbReference type="ARBA" id="ARBA00022741"/>
    </source>
</evidence>
<dbReference type="FunFam" id="3.30.200.20:FF:000550">
    <property type="entry name" value="Serine/threonine-protein kinase greatwall"/>
    <property type="match status" value="1"/>
</dbReference>
<keyword evidence="7" id="KW-0067">ATP-binding</keyword>
<keyword evidence="6 12" id="KW-0418">Kinase</keyword>
<comment type="caution">
    <text evidence="12">The sequence shown here is derived from an EMBL/GenBank/DDBJ whole genome shotgun (WGS) entry which is preliminary data.</text>
</comment>
<sequence>MRGPCGDHVRTMRGPCEDHVGTYPSISASSWLMGCMGDSILFPPTLSSSSMKITHGALAFASSAGNKGTHNKTNVCLKRLLNSLKRFLMRLAPTPTNISSNSDPEATVNFWGFLRNSTTSCSSFLASSTPFTWSKVTFFIWTGSTAESRPEVARNLTVKGFTRVPGVLWVKAWDLMKPSVKPVLKASCWASGRFFCFISCSTVWASTPFSLPRRLWRRQSSGLEPTTLDAYWGTDRRRRDNKDEKTSGQIRLTVLVVEEGVGGDVGGAPRGGAGGRVLWPQGGQQPADQLLQLTSPELRQTHEVILRSEVSLQALHRRCDRRTGGALQGMERAGELAQGHYHLGWGFKTVETQSAMDAEEQRAPGEPLAARRPASIEDFVVLKPISRGAFGKVYLARKKSRPGPLYAIKVMKKADMVDKNMTGQMKAERDALALSKSPFVVHLYYCLQTPTKVFLVMEYLIGGDVKSLLHIYGYFDQDMAVKYISEVSMALDYLHRHGIIHRDLKPDNMLISNEGHIKLTDFGLSKVKLDRELNLVDILTTPSLAKPNKHYSRTPGQVLSLICSLGFSPPRNILKFGILLATKD</sequence>
<dbReference type="GO" id="GO:0035556">
    <property type="term" value="P:intracellular signal transduction"/>
    <property type="evidence" value="ECO:0007669"/>
    <property type="project" value="TreeGrafter"/>
</dbReference>
<protein>
    <recommendedName>
        <fullName evidence="2">Serine/threonine-protein kinase greatwall</fullName>
        <ecNumber evidence="1">2.7.11.1</ecNumber>
    </recommendedName>
    <alternativeName>
        <fullName evidence="8">Microtubule-associated serine/threonine-protein kinase-like</fullName>
    </alternativeName>
</protein>
<evidence type="ECO:0000256" key="2">
    <source>
        <dbReference type="ARBA" id="ARBA00022148"/>
    </source>
</evidence>
<dbReference type="FunFam" id="1.10.510.10:FF:000484">
    <property type="entry name" value="Serine/threonine-protein kinase greatwall, putative"/>
    <property type="match status" value="1"/>
</dbReference>
<keyword evidence="5" id="KW-0547">Nucleotide-binding</keyword>
<dbReference type="Gene3D" id="1.10.510.10">
    <property type="entry name" value="Transferase(Phosphotransferase) domain 1"/>
    <property type="match status" value="1"/>
</dbReference>
<evidence type="ECO:0000256" key="6">
    <source>
        <dbReference type="ARBA" id="ARBA00022777"/>
    </source>
</evidence>
<evidence type="ECO:0000256" key="7">
    <source>
        <dbReference type="ARBA" id="ARBA00022840"/>
    </source>
</evidence>
<dbReference type="GO" id="GO:0005524">
    <property type="term" value="F:ATP binding"/>
    <property type="evidence" value="ECO:0007669"/>
    <property type="project" value="UniProtKB-KW"/>
</dbReference>
<dbReference type="InterPro" id="IPR011009">
    <property type="entry name" value="Kinase-like_dom_sf"/>
</dbReference>
<dbReference type="AlphaFoldDB" id="A0AA47M9I6"/>
<dbReference type="SMART" id="SM00220">
    <property type="entry name" value="S_TKc"/>
    <property type="match status" value="1"/>
</dbReference>
<gene>
    <name evidence="12" type="primary">mastl_1</name>
    <name evidence="12" type="ORF">N1851_027934</name>
</gene>
<keyword evidence="4" id="KW-0808">Transferase</keyword>
<comment type="catalytic activity">
    <reaction evidence="10">
        <text>L-seryl-[protein] + ATP = O-phospho-L-seryl-[protein] + ADP + H(+)</text>
        <dbReference type="Rhea" id="RHEA:17989"/>
        <dbReference type="Rhea" id="RHEA-COMP:9863"/>
        <dbReference type="Rhea" id="RHEA-COMP:11604"/>
        <dbReference type="ChEBI" id="CHEBI:15378"/>
        <dbReference type="ChEBI" id="CHEBI:29999"/>
        <dbReference type="ChEBI" id="CHEBI:30616"/>
        <dbReference type="ChEBI" id="CHEBI:83421"/>
        <dbReference type="ChEBI" id="CHEBI:456216"/>
        <dbReference type="EC" id="2.7.11.1"/>
    </reaction>
</comment>
<feature type="domain" description="Protein kinase" evidence="11">
    <location>
        <begin position="379"/>
        <end position="584"/>
    </location>
</feature>
<evidence type="ECO:0000313" key="13">
    <source>
        <dbReference type="Proteomes" id="UP001174136"/>
    </source>
</evidence>
<dbReference type="Proteomes" id="UP001174136">
    <property type="component" value="Unassembled WGS sequence"/>
</dbReference>
<dbReference type="GO" id="GO:0005634">
    <property type="term" value="C:nucleus"/>
    <property type="evidence" value="ECO:0007669"/>
    <property type="project" value="TreeGrafter"/>
</dbReference>
<dbReference type="PROSITE" id="PS00108">
    <property type="entry name" value="PROTEIN_KINASE_ST"/>
    <property type="match status" value="1"/>
</dbReference>
<dbReference type="PROSITE" id="PS50011">
    <property type="entry name" value="PROTEIN_KINASE_DOM"/>
    <property type="match status" value="1"/>
</dbReference>
<evidence type="ECO:0000313" key="12">
    <source>
        <dbReference type="EMBL" id="KAK0136169.1"/>
    </source>
</evidence>
<evidence type="ECO:0000256" key="10">
    <source>
        <dbReference type="ARBA" id="ARBA00048679"/>
    </source>
</evidence>
<comment type="catalytic activity">
    <reaction evidence="9">
        <text>L-threonyl-[protein] + ATP = O-phospho-L-threonyl-[protein] + ADP + H(+)</text>
        <dbReference type="Rhea" id="RHEA:46608"/>
        <dbReference type="Rhea" id="RHEA-COMP:11060"/>
        <dbReference type="Rhea" id="RHEA-COMP:11605"/>
        <dbReference type="ChEBI" id="CHEBI:15378"/>
        <dbReference type="ChEBI" id="CHEBI:30013"/>
        <dbReference type="ChEBI" id="CHEBI:30616"/>
        <dbReference type="ChEBI" id="CHEBI:61977"/>
        <dbReference type="ChEBI" id="CHEBI:456216"/>
        <dbReference type="EC" id="2.7.11.1"/>
    </reaction>
</comment>
<dbReference type="EMBL" id="JAOPHQ010005209">
    <property type="protein sequence ID" value="KAK0136169.1"/>
    <property type="molecule type" value="Genomic_DNA"/>
</dbReference>
<evidence type="ECO:0000256" key="8">
    <source>
        <dbReference type="ARBA" id="ARBA00033099"/>
    </source>
</evidence>
<evidence type="ECO:0000256" key="9">
    <source>
        <dbReference type="ARBA" id="ARBA00047899"/>
    </source>
</evidence>